<dbReference type="RefSeq" id="WP_071484289.1">
    <property type="nucleotide sequence ID" value="NZ_FNTS01000002.1"/>
</dbReference>
<evidence type="ECO:0000313" key="2">
    <source>
        <dbReference type="EMBL" id="SED27792.1"/>
    </source>
</evidence>
<dbReference type="Proteomes" id="UP000181661">
    <property type="component" value="Unassembled WGS sequence"/>
</dbReference>
<evidence type="ECO:0000313" key="3">
    <source>
        <dbReference type="Proteomes" id="UP000181661"/>
    </source>
</evidence>
<sequence length="116" mass="12756">MSKAKLEMAYRSLAATEARESVLKLRIERLGADLIQAKEDVANNLSDANNGASLLEEVLEWFDDGVGRSPEECKLMRRIGDWLGRSVAEIKDSSDECAHSEANKIGCPECGSLFKP</sequence>
<comment type="caution">
    <text evidence="1">The sequence shown here is derived from an EMBL/GenBank/DDBJ whole genome shotgun (WGS) entry which is preliminary data.</text>
</comment>
<proteinExistence type="predicted"/>
<name>A0A1S2V383_9PSED</name>
<dbReference type="OrthoDB" id="7031833at2"/>
<protein>
    <submittedName>
        <fullName evidence="1">Uncharacterized protein</fullName>
    </submittedName>
</protein>
<organism evidence="1 3">
    <name type="scientific">Pseudomonas costantinii</name>
    <dbReference type="NCBI Taxonomy" id="168469"/>
    <lineage>
        <taxon>Bacteria</taxon>
        <taxon>Pseudomonadati</taxon>
        <taxon>Pseudomonadota</taxon>
        <taxon>Gammaproteobacteria</taxon>
        <taxon>Pseudomonadales</taxon>
        <taxon>Pseudomonadaceae</taxon>
        <taxon>Pseudomonas</taxon>
    </lineage>
</organism>
<evidence type="ECO:0000313" key="4">
    <source>
        <dbReference type="Proteomes" id="UP000182179"/>
    </source>
</evidence>
<dbReference type="EMBL" id="MDDR01000024">
    <property type="protein sequence ID" value="OIN52920.1"/>
    <property type="molecule type" value="Genomic_DNA"/>
</dbReference>
<keyword evidence="4" id="KW-1185">Reference proteome</keyword>
<gene>
    <name evidence="1" type="ORF">BFL40_12530</name>
    <name evidence="2" type="ORF">SAMN04515675_0535</name>
</gene>
<reference evidence="1 3" key="1">
    <citation type="submission" date="2016-08" db="EMBL/GenBank/DDBJ databases">
        <title>Draft genome sequence of Pseudomonas costantinii LMG 22119, type strain isolated from cultivated mushroom (Agaricus bisporus) sporophores.</title>
        <authorList>
            <person name="Tambong J.T."/>
        </authorList>
    </citation>
    <scope>NUCLEOTIDE SEQUENCE [LARGE SCALE GENOMIC DNA]</scope>
    <source>
        <strain evidence="1 3">LMG 22119</strain>
    </source>
</reference>
<dbReference type="Proteomes" id="UP000182179">
    <property type="component" value="Unassembled WGS sequence"/>
</dbReference>
<evidence type="ECO:0000313" key="1">
    <source>
        <dbReference type="EMBL" id="OIN52920.1"/>
    </source>
</evidence>
<reference evidence="2 4" key="2">
    <citation type="submission" date="2016-10" db="EMBL/GenBank/DDBJ databases">
        <authorList>
            <person name="Varghese N."/>
            <person name="Submissions S."/>
        </authorList>
    </citation>
    <scope>NUCLEOTIDE SEQUENCE [LARGE SCALE GENOMIC DNA]</scope>
    <source>
        <strain evidence="2 4">BS2773</strain>
    </source>
</reference>
<dbReference type="EMBL" id="FNTS01000002">
    <property type="protein sequence ID" value="SED27792.1"/>
    <property type="molecule type" value="Genomic_DNA"/>
</dbReference>
<accession>A0A1S2V383</accession>
<dbReference type="AlphaFoldDB" id="A0A1S2V383"/>